<dbReference type="Gene3D" id="3.40.710.10">
    <property type="entry name" value="DD-peptidase/beta-lactamase superfamily"/>
    <property type="match status" value="1"/>
</dbReference>
<dbReference type="PROSITE" id="PS51724">
    <property type="entry name" value="SPOR"/>
    <property type="match status" value="1"/>
</dbReference>
<dbReference type="InterPro" id="IPR018044">
    <property type="entry name" value="Peptidase_S11"/>
</dbReference>
<dbReference type="SUPFAM" id="SSF110997">
    <property type="entry name" value="Sporulation related repeat"/>
    <property type="match status" value="1"/>
</dbReference>
<dbReference type="Pfam" id="PF00768">
    <property type="entry name" value="Peptidase_S11"/>
    <property type="match status" value="1"/>
</dbReference>
<feature type="active site" description="Proton acceptor" evidence="7">
    <location>
        <position position="69"/>
    </location>
</feature>
<dbReference type="Proteomes" id="UP000191135">
    <property type="component" value="Chromosome"/>
</dbReference>
<proteinExistence type="inferred from homology"/>
<dbReference type="Pfam" id="PF05036">
    <property type="entry name" value="SPOR"/>
    <property type="match status" value="1"/>
</dbReference>
<evidence type="ECO:0000256" key="10">
    <source>
        <dbReference type="SAM" id="SignalP"/>
    </source>
</evidence>
<evidence type="ECO:0000256" key="1">
    <source>
        <dbReference type="ARBA" id="ARBA00007164"/>
    </source>
</evidence>
<dbReference type="PANTHER" id="PTHR21581:SF6">
    <property type="entry name" value="TRAFFICKING PROTEIN PARTICLE COMPLEX SUBUNIT 12"/>
    <property type="match status" value="1"/>
</dbReference>
<feature type="domain" description="SPOR" evidence="11">
    <location>
        <begin position="403"/>
        <end position="487"/>
    </location>
</feature>
<evidence type="ECO:0000256" key="4">
    <source>
        <dbReference type="ARBA" id="ARBA00022960"/>
    </source>
</evidence>
<evidence type="ECO:0000259" key="11">
    <source>
        <dbReference type="PROSITE" id="PS51724"/>
    </source>
</evidence>
<evidence type="ECO:0000256" key="2">
    <source>
        <dbReference type="ARBA" id="ARBA00022729"/>
    </source>
</evidence>
<keyword evidence="12" id="KW-0121">Carboxypeptidase</keyword>
<protein>
    <submittedName>
        <fullName evidence="12">D-alanyl-D-alanine carboxypeptidase DacD</fullName>
        <ecNumber evidence="12">3.4.16.4</ecNumber>
    </submittedName>
</protein>
<dbReference type="KEGG" id="mmed:Mame_04016"/>
<accession>A0A1U9Z6M7</accession>
<evidence type="ECO:0000256" key="8">
    <source>
        <dbReference type="PIRSR" id="PIRSR618044-2"/>
    </source>
</evidence>
<evidence type="ECO:0000256" key="7">
    <source>
        <dbReference type="PIRSR" id="PIRSR618044-1"/>
    </source>
</evidence>
<dbReference type="PANTHER" id="PTHR21581">
    <property type="entry name" value="D-ALANYL-D-ALANINE CARBOXYPEPTIDASE"/>
    <property type="match status" value="1"/>
</dbReference>
<dbReference type="AlphaFoldDB" id="A0A1U9Z6M7"/>
<gene>
    <name evidence="12" type="primary">dacD</name>
    <name evidence="12" type="ORF">Mame_04016</name>
</gene>
<sequence precursor="true">MQRQATSRFPKSRFSAAAILLAAFTILLTGFAPARADSNDAAIVIDVNTGKVLYGENPDAPRYPASLTKMMTLYLTFEALDDGRITLDTRVPFSKNASAEPPTKLGIGAGNSISVETAIYSLVTRSANDAATALGELLGGSETNFAKMMTNKAHSLGMTKTTYRNAHGLPNSAQKTTARDQARLGIALRQHFPQYYKYFGTRSFKFGKTTIGNHNRLLGNVQGVDGIKTGYTNASGFNIATSAISGNRSIVAVVMGGATSASRDKWATRLITTYLPKASNGRKQFVIARTRSTGGPIVAAAMVFPKTGPIPYARPTSQTGGVALAYANDNTAAAAPAVLSGPQAELIANVPVPSARRAPDNDDGLSVEDILETADGVADAVGSAIVPAAEASQPDTSIKTGSVRASRGWVVQVGTAATPEAAKALLASTKGKAGGALDSSEPFALAYNTGGQSVYRARFGGFSDQEEAVRACRALKQNGVSCWASLQ</sequence>
<dbReference type="InterPro" id="IPR036680">
    <property type="entry name" value="SPOR-like_sf"/>
</dbReference>
<reference evidence="12 13" key="1">
    <citation type="submission" date="2017-03" db="EMBL/GenBank/DDBJ databases">
        <title>Foreign affairs: Plasmid Transfer between Roseobacters and Rhizobia.</title>
        <authorList>
            <person name="Bartling P."/>
            <person name="Bunk B."/>
            <person name="Overmann J."/>
            <person name="Brinkmann H."/>
            <person name="Petersen J."/>
        </authorList>
    </citation>
    <scope>NUCLEOTIDE SEQUENCE [LARGE SCALE GENOMIC DNA]</scope>
    <source>
        <strain evidence="12 13">MACL11</strain>
    </source>
</reference>
<feature type="binding site" evidence="8">
    <location>
        <position position="228"/>
    </location>
    <ligand>
        <name>substrate</name>
    </ligand>
</feature>
<dbReference type="GO" id="GO:0042834">
    <property type="term" value="F:peptidoglycan binding"/>
    <property type="evidence" value="ECO:0007669"/>
    <property type="project" value="InterPro"/>
</dbReference>
<dbReference type="InterPro" id="IPR001967">
    <property type="entry name" value="Peptidase_S11_N"/>
</dbReference>
<dbReference type="GO" id="GO:0008360">
    <property type="term" value="P:regulation of cell shape"/>
    <property type="evidence" value="ECO:0007669"/>
    <property type="project" value="UniProtKB-KW"/>
</dbReference>
<dbReference type="GO" id="GO:0071555">
    <property type="term" value="P:cell wall organization"/>
    <property type="evidence" value="ECO:0007669"/>
    <property type="project" value="UniProtKB-KW"/>
</dbReference>
<dbReference type="GO" id="GO:0006508">
    <property type="term" value="P:proteolysis"/>
    <property type="evidence" value="ECO:0007669"/>
    <property type="project" value="InterPro"/>
</dbReference>
<dbReference type="RefSeq" id="WP_018067772.1">
    <property type="nucleotide sequence ID" value="NZ_AQWH01000055.1"/>
</dbReference>
<dbReference type="PRINTS" id="PR00725">
    <property type="entry name" value="DADACBPTASE1"/>
</dbReference>
<keyword evidence="2 10" id="KW-0732">Signal</keyword>
<dbReference type="SUPFAM" id="SSF56601">
    <property type="entry name" value="beta-lactamase/transpeptidase-like"/>
    <property type="match status" value="1"/>
</dbReference>
<dbReference type="InterPro" id="IPR007730">
    <property type="entry name" value="SPOR-like_dom"/>
</dbReference>
<dbReference type="eggNOG" id="COG1686">
    <property type="taxonomic scope" value="Bacteria"/>
</dbReference>
<keyword evidence="13" id="KW-1185">Reference proteome</keyword>
<evidence type="ECO:0000256" key="9">
    <source>
        <dbReference type="RuleBase" id="RU004016"/>
    </source>
</evidence>
<evidence type="ECO:0000256" key="3">
    <source>
        <dbReference type="ARBA" id="ARBA00022801"/>
    </source>
</evidence>
<dbReference type="OrthoDB" id="7912889at2"/>
<dbReference type="EMBL" id="CP020330">
    <property type="protein sequence ID" value="AQZ53316.1"/>
    <property type="molecule type" value="Genomic_DNA"/>
</dbReference>
<dbReference type="GO" id="GO:0009252">
    <property type="term" value="P:peptidoglycan biosynthetic process"/>
    <property type="evidence" value="ECO:0007669"/>
    <property type="project" value="UniProtKB-KW"/>
</dbReference>
<dbReference type="GO" id="GO:0009002">
    <property type="term" value="F:serine-type D-Ala-D-Ala carboxypeptidase activity"/>
    <property type="evidence" value="ECO:0007669"/>
    <property type="project" value="UniProtKB-EC"/>
</dbReference>
<evidence type="ECO:0000313" key="13">
    <source>
        <dbReference type="Proteomes" id="UP000191135"/>
    </source>
</evidence>
<keyword evidence="3 12" id="KW-0378">Hydrolase</keyword>
<dbReference type="EC" id="3.4.16.4" evidence="12"/>
<keyword evidence="12" id="KW-0645">Protease</keyword>
<keyword evidence="4" id="KW-0133">Cell shape</keyword>
<feature type="chain" id="PRO_5010728280" evidence="10">
    <location>
        <begin position="37"/>
        <end position="487"/>
    </location>
</feature>
<dbReference type="STRING" id="1122214.Mame_04016"/>
<dbReference type="InterPro" id="IPR012338">
    <property type="entry name" value="Beta-lactam/transpept-like"/>
</dbReference>
<feature type="signal peptide" evidence="10">
    <location>
        <begin position="1"/>
        <end position="36"/>
    </location>
</feature>
<feature type="active site" evidence="7">
    <location>
        <position position="126"/>
    </location>
</feature>
<evidence type="ECO:0000313" key="12">
    <source>
        <dbReference type="EMBL" id="AQZ53316.1"/>
    </source>
</evidence>
<name>A0A1U9Z6M7_9HYPH</name>
<comment type="similarity">
    <text evidence="1 9">Belongs to the peptidase S11 family.</text>
</comment>
<evidence type="ECO:0000256" key="6">
    <source>
        <dbReference type="ARBA" id="ARBA00023316"/>
    </source>
</evidence>
<evidence type="ECO:0000256" key="5">
    <source>
        <dbReference type="ARBA" id="ARBA00022984"/>
    </source>
</evidence>
<dbReference type="Gene3D" id="3.30.70.1070">
    <property type="entry name" value="Sporulation related repeat"/>
    <property type="match status" value="1"/>
</dbReference>
<keyword evidence="5" id="KW-0573">Peptidoglycan synthesis</keyword>
<feature type="active site" description="Acyl-ester intermediate" evidence="7">
    <location>
        <position position="66"/>
    </location>
</feature>
<keyword evidence="6" id="KW-0961">Cell wall biogenesis/degradation</keyword>
<organism evidence="12 13">
    <name type="scientific">Martelella mediterranea DSM 17316</name>
    <dbReference type="NCBI Taxonomy" id="1122214"/>
    <lineage>
        <taxon>Bacteria</taxon>
        <taxon>Pseudomonadati</taxon>
        <taxon>Pseudomonadota</taxon>
        <taxon>Alphaproteobacteria</taxon>
        <taxon>Hyphomicrobiales</taxon>
        <taxon>Aurantimonadaceae</taxon>
        <taxon>Martelella</taxon>
    </lineage>
</organism>